<dbReference type="PROSITE" id="PS52015">
    <property type="entry name" value="TONB_CTD"/>
    <property type="match status" value="1"/>
</dbReference>
<keyword evidence="3" id="KW-0813">Transport</keyword>
<evidence type="ECO:0000313" key="12">
    <source>
        <dbReference type="EMBL" id="TXE88479.1"/>
    </source>
</evidence>
<evidence type="ECO:0000256" key="9">
    <source>
        <dbReference type="ARBA" id="ARBA00023136"/>
    </source>
</evidence>
<proteinExistence type="inferred from homology"/>
<comment type="caution">
    <text evidence="12">The sequence shown here is derived from an EMBL/GenBank/DDBJ whole genome shotgun (WGS) entry which is preliminary data.</text>
</comment>
<evidence type="ECO:0000256" key="3">
    <source>
        <dbReference type="ARBA" id="ARBA00022448"/>
    </source>
</evidence>
<evidence type="ECO:0000256" key="4">
    <source>
        <dbReference type="ARBA" id="ARBA00022475"/>
    </source>
</evidence>
<evidence type="ECO:0000256" key="10">
    <source>
        <dbReference type="SAM" id="MobiDB-lite"/>
    </source>
</evidence>
<evidence type="ECO:0000256" key="8">
    <source>
        <dbReference type="ARBA" id="ARBA00022989"/>
    </source>
</evidence>
<dbReference type="GO" id="GO:0031992">
    <property type="term" value="F:energy transducer activity"/>
    <property type="evidence" value="ECO:0007669"/>
    <property type="project" value="TreeGrafter"/>
</dbReference>
<dbReference type="GO" id="GO:0055085">
    <property type="term" value="P:transmembrane transport"/>
    <property type="evidence" value="ECO:0007669"/>
    <property type="project" value="InterPro"/>
</dbReference>
<evidence type="ECO:0000256" key="5">
    <source>
        <dbReference type="ARBA" id="ARBA00022519"/>
    </source>
</evidence>
<comment type="similarity">
    <text evidence="2">Belongs to the TonB family.</text>
</comment>
<dbReference type="GO" id="GO:0015031">
    <property type="term" value="P:protein transport"/>
    <property type="evidence" value="ECO:0007669"/>
    <property type="project" value="UniProtKB-KW"/>
</dbReference>
<comment type="subcellular location">
    <subcellularLocation>
        <location evidence="1">Cell inner membrane</location>
        <topology evidence="1">Single-pass membrane protein</topology>
        <orientation evidence="1">Periplasmic side</orientation>
    </subcellularLocation>
</comment>
<dbReference type="NCBIfam" id="TIGR01352">
    <property type="entry name" value="tonB_Cterm"/>
    <property type="match status" value="1"/>
</dbReference>
<keyword evidence="7" id="KW-0653">Protein transport</keyword>
<dbReference type="RefSeq" id="WP_147555496.1">
    <property type="nucleotide sequence ID" value="NZ_VOWJ01000021.1"/>
</dbReference>
<dbReference type="Gene3D" id="3.30.1150.10">
    <property type="match status" value="1"/>
</dbReference>
<dbReference type="Proteomes" id="UP000321629">
    <property type="component" value="Unassembled WGS sequence"/>
</dbReference>
<keyword evidence="5" id="KW-0997">Cell inner membrane</keyword>
<dbReference type="InterPro" id="IPR037682">
    <property type="entry name" value="TonB_C"/>
</dbReference>
<evidence type="ECO:0000313" key="13">
    <source>
        <dbReference type="Proteomes" id="UP000321629"/>
    </source>
</evidence>
<organism evidence="12 13">
    <name type="scientific">Campylobacter volucris</name>
    <dbReference type="NCBI Taxonomy" id="1031542"/>
    <lineage>
        <taxon>Bacteria</taxon>
        <taxon>Pseudomonadati</taxon>
        <taxon>Campylobacterota</taxon>
        <taxon>Epsilonproteobacteria</taxon>
        <taxon>Campylobacterales</taxon>
        <taxon>Campylobacteraceae</taxon>
        <taxon>Campylobacter</taxon>
    </lineage>
</organism>
<keyword evidence="8" id="KW-1133">Transmembrane helix</keyword>
<accession>A0A5C7DU08</accession>
<dbReference type="AlphaFoldDB" id="A0A5C7DU08"/>
<reference evidence="12 13" key="1">
    <citation type="submission" date="2019-07" db="EMBL/GenBank/DDBJ databases">
        <title>Rapid identification of Enteric Bacteria from Whole Genome Sequences (WGS) using Average Nucleotide Identity (ANI).</title>
        <authorList>
            <person name="Lane C."/>
        </authorList>
    </citation>
    <scope>NUCLEOTIDE SEQUENCE [LARGE SCALE GENOMIC DNA]</scope>
    <source>
        <strain evidence="12 13">2016D-0084</strain>
    </source>
</reference>
<dbReference type="InterPro" id="IPR051045">
    <property type="entry name" value="TonB-dependent_transducer"/>
</dbReference>
<evidence type="ECO:0000256" key="2">
    <source>
        <dbReference type="ARBA" id="ARBA00006555"/>
    </source>
</evidence>
<feature type="compositionally biased region" description="Low complexity" evidence="10">
    <location>
        <begin position="102"/>
        <end position="120"/>
    </location>
</feature>
<dbReference type="EMBL" id="VOWJ01000021">
    <property type="protein sequence ID" value="TXE88479.1"/>
    <property type="molecule type" value="Genomic_DNA"/>
</dbReference>
<dbReference type="GO" id="GO:0098797">
    <property type="term" value="C:plasma membrane protein complex"/>
    <property type="evidence" value="ECO:0007669"/>
    <property type="project" value="TreeGrafter"/>
</dbReference>
<keyword evidence="9" id="KW-0472">Membrane</keyword>
<dbReference type="PANTHER" id="PTHR33446:SF2">
    <property type="entry name" value="PROTEIN TONB"/>
    <property type="match status" value="1"/>
</dbReference>
<dbReference type="SUPFAM" id="SSF74653">
    <property type="entry name" value="TolA/TonB C-terminal domain"/>
    <property type="match status" value="1"/>
</dbReference>
<sequence>MKSLSFCLSVSFHIIIIFFIFFSSSSDYQTTGLNLKQGDKFESIMIVSELPIGEIKKLTIDRQKSSNTQSHVEKSENYALDSITNASKAKLQSSEKKSFKISQKNNNTQNNSSNNANTLNNSKAQEQNLNAPLKSEEKTTQTLITGNAKKQIQSYQALLMAHLLKFQKYPQQALLEKQEGKVSIKVMINENGNVILKDIKRYSSYAILNNEALDLVTRASPLPKPPKEMLKNSDKITFILPINYNIKEFLNRK</sequence>
<feature type="region of interest" description="Disordered" evidence="10">
    <location>
        <begin position="95"/>
        <end position="120"/>
    </location>
</feature>
<name>A0A5C7DU08_9BACT</name>
<keyword evidence="6" id="KW-0812">Transmembrane</keyword>
<evidence type="ECO:0000256" key="1">
    <source>
        <dbReference type="ARBA" id="ARBA00004383"/>
    </source>
</evidence>
<evidence type="ECO:0000259" key="11">
    <source>
        <dbReference type="PROSITE" id="PS52015"/>
    </source>
</evidence>
<evidence type="ECO:0000256" key="7">
    <source>
        <dbReference type="ARBA" id="ARBA00022927"/>
    </source>
</evidence>
<protein>
    <submittedName>
        <fullName evidence="12">Energy transducer TonB</fullName>
    </submittedName>
</protein>
<dbReference type="PANTHER" id="PTHR33446">
    <property type="entry name" value="PROTEIN TONB-RELATED"/>
    <property type="match status" value="1"/>
</dbReference>
<dbReference type="InterPro" id="IPR006260">
    <property type="entry name" value="TonB/TolA_C"/>
</dbReference>
<keyword evidence="4" id="KW-1003">Cell membrane</keyword>
<gene>
    <name evidence="12" type="ORF">FPD38_04095</name>
</gene>
<feature type="domain" description="TonB C-terminal" evidence="11">
    <location>
        <begin position="154"/>
        <end position="253"/>
    </location>
</feature>
<dbReference type="Pfam" id="PF03544">
    <property type="entry name" value="TonB_C"/>
    <property type="match status" value="1"/>
</dbReference>
<evidence type="ECO:0000256" key="6">
    <source>
        <dbReference type="ARBA" id="ARBA00022692"/>
    </source>
</evidence>